<accession>A0A7S2G1I4</accession>
<keyword evidence="2" id="KW-0732">Signal</keyword>
<dbReference type="GO" id="GO:0009523">
    <property type="term" value="C:photosystem II"/>
    <property type="evidence" value="ECO:0007669"/>
    <property type="project" value="InterPro"/>
</dbReference>
<evidence type="ECO:0000313" key="3">
    <source>
        <dbReference type="EMBL" id="CAD9422971.1"/>
    </source>
</evidence>
<dbReference type="NCBIfam" id="TIGR03038">
    <property type="entry name" value="PS_II_psbM"/>
    <property type="match status" value="1"/>
</dbReference>
<gene>
    <name evidence="3" type="ORF">FPAR1323_LOCUS10442</name>
</gene>
<dbReference type="GO" id="GO:0019684">
    <property type="term" value="P:photosynthesis, light reaction"/>
    <property type="evidence" value="ECO:0007669"/>
    <property type="project" value="InterPro"/>
</dbReference>
<feature type="chain" id="PRO_5031338092" evidence="2">
    <location>
        <begin position="18"/>
        <end position="119"/>
    </location>
</feature>
<dbReference type="AlphaFoldDB" id="A0A7S2G1I4"/>
<keyword evidence="1" id="KW-0472">Membrane</keyword>
<dbReference type="InterPro" id="IPR007826">
    <property type="entry name" value="PSII_PsbM"/>
</dbReference>
<name>A0A7S2G1I4_9STRA</name>
<evidence type="ECO:0000256" key="1">
    <source>
        <dbReference type="SAM" id="Phobius"/>
    </source>
</evidence>
<keyword evidence="1" id="KW-1133">Transmembrane helix</keyword>
<organism evidence="3">
    <name type="scientific">Florenciella parvula</name>
    <dbReference type="NCBI Taxonomy" id="236787"/>
    <lineage>
        <taxon>Eukaryota</taxon>
        <taxon>Sar</taxon>
        <taxon>Stramenopiles</taxon>
        <taxon>Ochrophyta</taxon>
        <taxon>Dictyochophyceae</taxon>
        <taxon>Florenciellales</taxon>
        <taxon>Florenciella</taxon>
    </lineage>
</organism>
<feature type="signal peptide" evidence="2">
    <location>
        <begin position="1"/>
        <end position="17"/>
    </location>
</feature>
<reference evidence="3" key="1">
    <citation type="submission" date="2021-01" db="EMBL/GenBank/DDBJ databases">
        <authorList>
            <person name="Corre E."/>
            <person name="Pelletier E."/>
            <person name="Niang G."/>
            <person name="Scheremetjew M."/>
            <person name="Finn R."/>
            <person name="Kale V."/>
            <person name="Holt S."/>
            <person name="Cochrane G."/>
            <person name="Meng A."/>
            <person name="Brown T."/>
            <person name="Cohen L."/>
        </authorList>
    </citation>
    <scope>NUCLEOTIDE SEQUENCE</scope>
    <source>
        <strain evidence="3">RCC1693</strain>
    </source>
</reference>
<protein>
    <submittedName>
        <fullName evidence="3">Uncharacterized protein</fullName>
    </submittedName>
</protein>
<feature type="transmembrane region" description="Helical" evidence="1">
    <location>
        <begin position="80"/>
        <end position="102"/>
    </location>
</feature>
<evidence type="ECO:0000256" key="2">
    <source>
        <dbReference type="SAM" id="SignalP"/>
    </source>
</evidence>
<proteinExistence type="predicted"/>
<keyword evidence="1" id="KW-0812">Transmembrane</keyword>
<sequence>MKFSVLSLFALVASATAFTPVKPAAKTWVSARTPVMSAQGPMVDVKKMVPALLASAPVFAADTTDIISQMPMATSLEVTFAAYLAVILGTFLPCLFLVILYLNSEARITGKFEQFDDQI</sequence>
<dbReference type="EMBL" id="HBGT01019861">
    <property type="protein sequence ID" value="CAD9422971.1"/>
    <property type="molecule type" value="Transcribed_RNA"/>
</dbReference>